<evidence type="ECO:0000313" key="4">
    <source>
        <dbReference type="Proteomes" id="UP001225072"/>
    </source>
</evidence>
<evidence type="ECO:0000313" key="3">
    <source>
        <dbReference type="EMBL" id="MDQ1095510.1"/>
    </source>
</evidence>
<dbReference type="Proteomes" id="UP001225072">
    <property type="component" value="Unassembled WGS sequence"/>
</dbReference>
<dbReference type="Gene3D" id="3.10.310.10">
    <property type="entry name" value="Diaminopimelate Epimerase, Chain A, domain 1"/>
    <property type="match status" value="2"/>
</dbReference>
<dbReference type="NCBIfam" id="TIGR00654">
    <property type="entry name" value="PhzF_family"/>
    <property type="match status" value="1"/>
</dbReference>
<dbReference type="SUPFAM" id="SSF54506">
    <property type="entry name" value="Diaminopimelate epimerase-like"/>
    <property type="match status" value="1"/>
</dbReference>
<dbReference type="PANTHER" id="PTHR13774">
    <property type="entry name" value="PHENAZINE BIOSYNTHESIS PROTEIN"/>
    <property type="match status" value="1"/>
</dbReference>
<keyword evidence="2" id="KW-0413">Isomerase</keyword>
<name>A0ABU0TGX1_9FLAO</name>
<reference evidence="3 4" key="1">
    <citation type="submission" date="2023-07" db="EMBL/GenBank/DDBJ databases">
        <title>Functional and genomic diversity of the sorghum phyllosphere microbiome.</title>
        <authorList>
            <person name="Shade A."/>
        </authorList>
    </citation>
    <scope>NUCLEOTIDE SEQUENCE [LARGE SCALE GENOMIC DNA]</scope>
    <source>
        <strain evidence="3 4">SORGH_AS_1064</strain>
    </source>
</reference>
<evidence type="ECO:0000256" key="2">
    <source>
        <dbReference type="ARBA" id="ARBA00023235"/>
    </source>
</evidence>
<dbReference type="Pfam" id="PF02567">
    <property type="entry name" value="PhzC-PhzF"/>
    <property type="match status" value="1"/>
</dbReference>
<accession>A0ABU0TGX1</accession>
<evidence type="ECO:0000256" key="1">
    <source>
        <dbReference type="ARBA" id="ARBA00008270"/>
    </source>
</evidence>
<proteinExistence type="inferred from homology"/>
<dbReference type="PANTHER" id="PTHR13774:SF17">
    <property type="entry name" value="PHENAZINE BIOSYNTHESIS-LIKE DOMAIN-CONTAINING PROTEIN"/>
    <property type="match status" value="1"/>
</dbReference>
<dbReference type="PIRSF" id="PIRSF016184">
    <property type="entry name" value="PhzC_PhzF"/>
    <property type="match status" value="1"/>
</dbReference>
<dbReference type="RefSeq" id="WP_307446407.1">
    <property type="nucleotide sequence ID" value="NZ_JAUTAL010000001.1"/>
</dbReference>
<comment type="similarity">
    <text evidence="1">Belongs to the PhzF family.</text>
</comment>
<organism evidence="3 4">
    <name type="scientific">Chryseobacterium camelliae</name>
    <dbReference type="NCBI Taxonomy" id="1265445"/>
    <lineage>
        <taxon>Bacteria</taxon>
        <taxon>Pseudomonadati</taxon>
        <taxon>Bacteroidota</taxon>
        <taxon>Flavobacteriia</taxon>
        <taxon>Flavobacteriales</taxon>
        <taxon>Weeksellaceae</taxon>
        <taxon>Chryseobacterium group</taxon>
        <taxon>Chryseobacterium</taxon>
    </lineage>
</organism>
<dbReference type="EMBL" id="JAUTAL010000001">
    <property type="protein sequence ID" value="MDQ1095510.1"/>
    <property type="molecule type" value="Genomic_DNA"/>
</dbReference>
<comment type="caution">
    <text evidence="3">The sequence shown here is derived from an EMBL/GenBank/DDBJ whole genome shotgun (WGS) entry which is preliminary data.</text>
</comment>
<protein>
    <submittedName>
        <fullName evidence="3">PhzF family phenazine biosynthesis protein</fullName>
    </submittedName>
</protein>
<dbReference type="InterPro" id="IPR003719">
    <property type="entry name" value="Phenazine_PhzF-like"/>
</dbReference>
<sequence>MMKIKTFIVDAFTNESFKGNQAGVCILEMPVSEENMILIAKEFGFSETAFVTRKDHNRFAIRYFSPVMEIPLCGHATMASAKVLFTEHPEMKAITFETYSGTVLELKNADRIEMFFPVHETQQHELQDDIKKAIGITEVTNCAYNEYHNIVLAEIGSSKELQDLRPDFNGLKNIVTTINGVLVTARSEREGYDFEYRYFWPWSGSDEDPVTGGVQSFLCKYWSVKLNKKVLNAFQCSERTGSMEVELLDDQTIIRSNAVIFMSGEINQPV</sequence>
<keyword evidence="4" id="KW-1185">Reference proteome</keyword>
<gene>
    <name evidence="3" type="ORF">QE404_000657</name>
</gene>